<dbReference type="Proteomes" id="UP000037069">
    <property type="component" value="Unassembled WGS sequence"/>
</dbReference>
<evidence type="ECO:0000313" key="3">
    <source>
        <dbReference type="Proteomes" id="UP000037069"/>
    </source>
</evidence>
<feature type="compositionally biased region" description="Basic and acidic residues" evidence="1">
    <location>
        <begin position="21"/>
        <end position="34"/>
    </location>
</feature>
<feature type="compositionally biased region" description="Basic and acidic residues" evidence="1">
    <location>
        <begin position="535"/>
        <end position="567"/>
    </location>
</feature>
<feature type="region of interest" description="Disordered" evidence="1">
    <location>
        <begin position="15"/>
        <end position="177"/>
    </location>
</feature>
<feature type="compositionally biased region" description="Basic and acidic residues" evidence="1">
    <location>
        <begin position="906"/>
        <end position="921"/>
    </location>
</feature>
<dbReference type="OMA" id="RSHPYQG"/>
<feature type="compositionally biased region" description="Basic and acidic residues" evidence="1">
    <location>
        <begin position="468"/>
        <end position="494"/>
    </location>
</feature>
<feature type="non-terminal residue" evidence="2">
    <location>
        <position position="1"/>
    </location>
</feature>
<feature type="compositionally biased region" description="Basic and acidic residues" evidence="1">
    <location>
        <begin position="578"/>
        <end position="587"/>
    </location>
</feature>
<feature type="compositionally biased region" description="Basic and acidic residues" evidence="1">
    <location>
        <begin position="1145"/>
        <end position="1156"/>
    </location>
</feature>
<feature type="compositionally biased region" description="Basic residues" evidence="1">
    <location>
        <begin position="1183"/>
        <end position="1201"/>
    </location>
</feature>
<feature type="compositionally biased region" description="Basic residues" evidence="1">
    <location>
        <begin position="2041"/>
        <end position="2054"/>
    </location>
</feature>
<feature type="compositionally biased region" description="Low complexity" evidence="1">
    <location>
        <begin position="1323"/>
        <end position="1344"/>
    </location>
</feature>
<feature type="compositionally biased region" description="Acidic residues" evidence="1">
    <location>
        <begin position="896"/>
        <end position="905"/>
    </location>
</feature>
<feature type="compositionally biased region" description="Basic and acidic residues" evidence="1">
    <location>
        <begin position="612"/>
        <end position="628"/>
    </location>
</feature>
<feature type="region of interest" description="Disordered" evidence="1">
    <location>
        <begin position="825"/>
        <end position="983"/>
    </location>
</feature>
<reference evidence="2 3" key="1">
    <citation type="journal article" date="2015" name="Nat. Commun.">
        <title>Lucilia cuprina genome unlocks parasitic fly biology to underpin future interventions.</title>
        <authorList>
            <person name="Anstead C.A."/>
            <person name="Korhonen P.K."/>
            <person name="Young N.D."/>
            <person name="Hall R.S."/>
            <person name="Jex A.R."/>
            <person name="Murali S.C."/>
            <person name="Hughes D.S."/>
            <person name="Lee S.F."/>
            <person name="Perry T."/>
            <person name="Stroehlein A.J."/>
            <person name="Ansell B.R."/>
            <person name="Breugelmans B."/>
            <person name="Hofmann A."/>
            <person name="Qu J."/>
            <person name="Dugan S."/>
            <person name="Lee S.L."/>
            <person name="Chao H."/>
            <person name="Dinh H."/>
            <person name="Han Y."/>
            <person name="Doddapaneni H.V."/>
            <person name="Worley K.C."/>
            <person name="Muzny D.M."/>
            <person name="Ioannidis P."/>
            <person name="Waterhouse R.M."/>
            <person name="Zdobnov E.M."/>
            <person name="James P.J."/>
            <person name="Bagnall N.H."/>
            <person name="Kotze A.C."/>
            <person name="Gibbs R.A."/>
            <person name="Richards S."/>
            <person name="Batterham P."/>
            <person name="Gasser R.B."/>
        </authorList>
    </citation>
    <scope>NUCLEOTIDE SEQUENCE [LARGE SCALE GENOMIC DNA]</scope>
    <source>
        <strain evidence="2 3">LS</strain>
        <tissue evidence="2">Full body</tissue>
    </source>
</reference>
<feature type="compositionally biased region" description="Low complexity" evidence="1">
    <location>
        <begin position="1305"/>
        <end position="1314"/>
    </location>
</feature>
<feature type="compositionally biased region" description="Basic residues" evidence="1">
    <location>
        <begin position="568"/>
        <end position="577"/>
    </location>
</feature>
<feature type="compositionally biased region" description="Basic residues" evidence="1">
    <location>
        <begin position="2062"/>
        <end position="2072"/>
    </location>
</feature>
<feature type="compositionally biased region" description="Low complexity" evidence="1">
    <location>
        <begin position="1223"/>
        <end position="1233"/>
    </location>
</feature>
<feature type="compositionally biased region" description="Acidic residues" evidence="1">
    <location>
        <begin position="654"/>
        <end position="669"/>
    </location>
</feature>
<feature type="compositionally biased region" description="Basic residues" evidence="1">
    <location>
        <begin position="107"/>
        <end position="123"/>
    </location>
</feature>
<feature type="compositionally biased region" description="Low complexity" evidence="1">
    <location>
        <begin position="863"/>
        <end position="895"/>
    </location>
</feature>
<feature type="compositionally biased region" description="Polar residues" evidence="1">
    <location>
        <begin position="588"/>
        <end position="604"/>
    </location>
</feature>
<feature type="compositionally biased region" description="Basic residues" evidence="1">
    <location>
        <begin position="1272"/>
        <end position="1283"/>
    </location>
</feature>
<feature type="compositionally biased region" description="Basic residues" evidence="1">
    <location>
        <begin position="67"/>
        <end position="99"/>
    </location>
</feature>
<feature type="compositionally biased region" description="Pro residues" evidence="1">
    <location>
        <begin position="2073"/>
        <end position="2082"/>
    </location>
</feature>
<protein>
    <submittedName>
        <fullName evidence="2">Uncharacterized protein</fullName>
    </submittedName>
</protein>
<feature type="region of interest" description="Disordered" evidence="1">
    <location>
        <begin position="244"/>
        <end position="291"/>
    </location>
</feature>
<feature type="compositionally biased region" description="Polar residues" evidence="1">
    <location>
        <begin position="128"/>
        <end position="143"/>
    </location>
</feature>
<feature type="region of interest" description="Disordered" evidence="1">
    <location>
        <begin position="2012"/>
        <end position="2086"/>
    </location>
</feature>
<feature type="region of interest" description="Disordered" evidence="1">
    <location>
        <begin position="1510"/>
        <end position="1532"/>
    </location>
</feature>
<keyword evidence="3" id="KW-1185">Reference proteome</keyword>
<feature type="compositionally biased region" description="Basic residues" evidence="1">
    <location>
        <begin position="629"/>
        <end position="641"/>
    </location>
</feature>
<feature type="compositionally biased region" description="Polar residues" evidence="1">
    <location>
        <begin position="704"/>
        <end position="721"/>
    </location>
</feature>
<feature type="compositionally biased region" description="Low complexity" evidence="1">
    <location>
        <begin position="1353"/>
        <end position="1365"/>
    </location>
</feature>
<feature type="compositionally biased region" description="Polar residues" evidence="1">
    <location>
        <begin position="280"/>
        <end position="291"/>
    </location>
</feature>
<comment type="caution">
    <text evidence="2">The sequence shown here is derived from an EMBL/GenBank/DDBJ whole genome shotgun (WGS) entry which is preliminary data.</text>
</comment>
<organism evidence="2 3">
    <name type="scientific">Lucilia cuprina</name>
    <name type="common">Green bottle fly</name>
    <name type="synonym">Australian sheep blowfly</name>
    <dbReference type="NCBI Taxonomy" id="7375"/>
    <lineage>
        <taxon>Eukaryota</taxon>
        <taxon>Metazoa</taxon>
        <taxon>Ecdysozoa</taxon>
        <taxon>Arthropoda</taxon>
        <taxon>Hexapoda</taxon>
        <taxon>Insecta</taxon>
        <taxon>Pterygota</taxon>
        <taxon>Neoptera</taxon>
        <taxon>Endopterygota</taxon>
        <taxon>Diptera</taxon>
        <taxon>Brachycera</taxon>
        <taxon>Muscomorpha</taxon>
        <taxon>Oestroidea</taxon>
        <taxon>Calliphoridae</taxon>
        <taxon>Luciliinae</taxon>
        <taxon>Lucilia</taxon>
    </lineage>
</organism>
<feature type="compositionally biased region" description="Basic and acidic residues" evidence="1">
    <location>
        <begin position="42"/>
        <end position="66"/>
    </location>
</feature>
<feature type="compositionally biased region" description="Basic and acidic residues" evidence="1">
    <location>
        <begin position="364"/>
        <end position="456"/>
    </location>
</feature>
<feature type="region of interest" description="Disordered" evidence="1">
    <location>
        <begin position="1142"/>
        <end position="1383"/>
    </location>
</feature>
<feature type="compositionally biased region" description="Basic residues" evidence="1">
    <location>
        <begin position="1234"/>
        <end position="1243"/>
    </location>
</feature>
<dbReference type="OrthoDB" id="8050562at2759"/>
<feature type="compositionally biased region" description="Basic and acidic residues" evidence="1">
    <location>
        <begin position="750"/>
        <end position="761"/>
    </location>
</feature>
<evidence type="ECO:0000313" key="2">
    <source>
        <dbReference type="EMBL" id="KNC31336.1"/>
    </source>
</evidence>
<accession>A0A0L0CGG7</accession>
<evidence type="ECO:0000256" key="1">
    <source>
        <dbReference type="SAM" id="MobiDB-lite"/>
    </source>
</evidence>
<feature type="compositionally biased region" description="Basic and acidic residues" evidence="1">
    <location>
        <begin position="155"/>
        <end position="177"/>
    </location>
</feature>
<proteinExistence type="predicted"/>
<sequence length="2106" mass="237586">RWTKCKPTLSYAFKYNKFHNAHSDTKPHSSNREPSEEDWNDDSPRADNEQKQDDDDYKHNQHEQIRKKDKKHKSLSKEKKKSKKHKTKEAKKSKRHRKSLSTSSLTAKHKKKSNKSSRRKIEKIRKSYGSSNRSTPTQQQQQEHSSEDTETTNVKLRDELEKEQHPEKTLEEKMPNEEEIRNKVENIKKEKIETTELKIEDLTLKVKPLIIKVEPTEEEMEKVQEKTKESQVANKSDLPAAFDIFAESPPHTPGISILNKKPSQKKPAEEGSVTPPLPSLNENKLQKSSSLQNALEIQKRIDKLLQQDDIKLEAIEAAKEMLMKKTQKYQSTKEKSTPERELNKVMEQKTVEETNKIKITTIIQKEESSTAKEKPKAYKDKEPIKTSKDLDKEKEKPRDSSKQGEGKDVKHKDKSTISSKDKSKEEKKDEKKTKSYDKDKHHSEKDYEKDKTRKEVSSTYRNPFKRSISRDRFFGKIDSRRRTRTHSRERDFTAKRRLSKDHKRGDSSGYSSSRISSKRRISASSSVSTILNRSKSGERDVKGSLDSLNSKDRERKDKKREKTPELKTKRKRSLSPKRKNDKEKDSTIKTNQNDKTVTVEGKSTTPPPKSNKSQDRGQDKAALKETKKSKSPVKPAAKKRPLSFTQTEFLFPEEGNEDDFILGDDDETNDSFKNLKSPSDKEDSPDTDDYMDNWENDEDVDLDMNSNMPTDMSTPRKSSPDITEEDSFVTRYVNPSPPKELLQKQNETATKTKESEQKIEVDTLPLTPPLDLLKKPAVDLEHKELQEENSKQAKDSLEAKKPELFGMQELYDQFIKSVEASGVNMKSNNKEQKPTNEEDNAQQADILCDEINQTQNQGEDPLSTSSTSTSSTTSSSSSSSSETNSSSSSSSSSDSSSDDSNDGDEFEKSDKHLTKKIKLEEDLTSISSPVVDNNSKGMETITTKSPIVEREPRTPSPSPLQKNLFITQTPPTPISQKSTPKSDVAKDFKKLKNLEANLSRIQMMRANYDSNDEISEELHKMEMLFLQEKKIILQKYAKNTAAAEKPTTTVAAKTVGEFVPALPTSDFDLLPPPPPPEEPNKIFDANREAIKLTISPMKLPSKPAIFNVALNEETEKKPLEDKDEIDFTEKLVKPVKEVAIVKPMMETKESKESRTRDSHRHRRSPVYAGSRERPRSPSNYRERNRRSSSRNRFSPQRRGRGRSLSISPPRRGMCGGIRHGSPPRRGAAGGRFRVSNRRSRSRSPLRQFGNRRAKEGSPFRRKRGQQQDLQPHYKKFARHRGSRSRSPQARPRSPRTPPPRRRSYSPDPYSRSPLPFKPPSPPMRRSLSPADSPSSARRSRSPASPRRPRSPRSPRSPQSPLSPRSPRSPRSPDSPPSHRYDDHRYRRDNSFERHSSISPHPQYYGSDSLASGVASQASSYYYNVSPNRISLDARINIVLNAPGTGSDTPPAGYEGYTNYAQYGGAAYMSIPPQPMTDPANNMGYYPNPYVPIMPSTHESHHGITQPTPHNLQHATHPHHPNMPPHLQQQPHSPAYSNIPTINSGVAGPSSPLPPNNFYYNDFNMSHQPSNPVLKELPKAPVAVQKGNVLEIVPSNVETAQSPLQSQKLKTSPTLADSIKSHIDKISSTISWKDEVNNRHVKSAVMKLNRGGENVMRSILKRSEVAEKTDKLEKKKVYFEDGIYPSRDSDDEDRKLIEYKIRKKVLRLRKKRGIDVPAARELGEDKLKLKLRKPKIDAALEKLPPPPPPPTMPPANLEQPIYLRPPTPVPLVYFHFDSVVHSMYVSQLEKPIPPRLLNPKCVPPGAGTPAAGIVTTANNAANRSPNLNLQGSAAATKKELTTLAALNRVGRNENALNSPKMLTDPKRESPNSQQSPLMTLNKPSSLHFAPTQTSPQMSPLHGPAIRHPPSPIGFVGMRINNFMRLPPSPLTRASTVPPHMQNPPPNMANLPHGMSGMRHPQYNMPPPNLMPPGMTADNSYNAHGGGSPYAAMPQPPPGFHGGYGQRPMNSGFFMGPAAAHTMHPPPPMPGNSHSKDKEHMLHHQHQHHQHHHNLHPHAQLHPQQHHHPHHQQHKPPPPLPPPTLGSTVVAASPQAMIAPYNVKKTVN</sequence>
<feature type="region of interest" description="Disordered" evidence="1">
    <location>
        <begin position="1850"/>
        <end position="1874"/>
    </location>
</feature>
<dbReference type="EMBL" id="JRES01000434">
    <property type="protein sequence ID" value="KNC31336.1"/>
    <property type="molecule type" value="Genomic_DNA"/>
</dbReference>
<feature type="region of interest" description="Disordered" evidence="1">
    <location>
        <begin position="324"/>
        <end position="770"/>
    </location>
</feature>
<name>A0A0L0CGG7_LUCCU</name>
<feature type="compositionally biased region" description="Acidic residues" evidence="1">
    <location>
        <begin position="685"/>
        <end position="702"/>
    </location>
</feature>
<feature type="compositionally biased region" description="Basic and acidic residues" evidence="1">
    <location>
        <begin position="331"/>
        <end position="356"/>
    </location>
</feature>
<feature type="compositionally biased region" description="Polar residues" evidence="1">
    <location>
        <begin position="924"/>
        <end position="945"/>
    </location>
</feature>
<gene>
    <name evidence="2" type="ORF">FF38_08012</name>
</gene>
<feature type="compositionally biased region" description="Polar residues" evidence="1">
    <location>
        <begin position="959"/>
        <end position="981"/>
    </location>
</feature>